<dbReference type="AlphaFoldDB" id="A0A0W0YUP9"/>
<protein>
    <submittedName>
        <fullName evidence="1">Periplasmic ligand-binding sensor domain protein</fullName>
    </submittedName>
</protein>
<accession>A0A0W0YUP9</accession>
<reference evidence="1 2" key="1">
    <citation type="submission" date="2015-11" db="EMBL/GenBank/DDBJ databases">
        <title>Genomic analysis of 38 Legionella species identifies large and diverse effector repertoires.</title>
        <authorList>
            <person name="Burstein D."/>
            <person name="Amaro F."/>
            <person name="Zusman T."/>
            <person name="Lifshitz Z."/>
            <person name="Cohen O."/>
            <person name="Gilbert J.A."/>
            <person name="Pupko T."/>
            <person name="Shuman H.A."/>
            <person name="Segal G."/>
        </authorList>
    </citation>
    <scope>NUCLEOTIDE SEQUENCE [LARGE SCALE GENOMIC DNA]</scope>
    <source>
        <strain evidence="1 2">Mt.St.Helens-4</strain>
    </source>
</reference>
<dbReference type="Pfam" id="PF18405">
    <property type="entry name" value="SLC25_like"/>
    <property type="match status" value="1"/>
</dbReference>
<evidence type="ECO:0000313" key="2">
    <source>
        <dbReference type="Proteomes" id="UP000054621"/>
    </source>
</evidence>
<proteinExistence type="predicted"/>
<dbReference type="PATRIC" id="fig|28087.4.peg.53"/>
<dbReference type="InterPro" id="IPR041000">
    <property type="entry name" value="Serine_protease"/>
</dbReference>
<dbReference type="Proteomes" id="UP000054621">
    <property type="component" value="Unassembled WGS sequence"/>
</dbReference>
<gene>
    <name evidence="1" type="ORF">Lsai_0052</name>
</gene>
<dbReference type="eggNOG" id="ENOG5031DNH">
    <property type="taxonomic scope" value="Bacteria"/>
</dbReference>
<dbReference type="STRING" id="28087.Lsai_0052"/>
<sequence length="314" mass="34630">MQEKTENNSGNPGLTFSPTPYFLANLGVKTAAISFSVSMLTQPFQSILTRLQVNSPSGFNGGLFRSMYRGFVPYAIAGQKRGAVSVTAKQANKEVIEEEEIEIPGRQRWMGTFLFSQADLLISNALGGKSKLENAGIITKTNFKWSFENYRKLTGVNWGSRSFAGFVNFSALGFVGDYISSFYKFDNDFYNKLAGGATAGVVATVFTTIPNSYADRKVLATKIENGHLLTVSPFTMFSQAKAHVKSVGKKEALSHFMKVNFLKEVVVRSPMSALTFGIIFGLDDLMGPEPLKKVWPRVEENDTEKSVNNPSKRM</sequence>
<dbReference type="RefSeq" id="WP_027271135.1">
    <property type="nucleotide sequence ID" value="NZ_CAAAJE010000014.1"/>
</dbReference>
<evidence type="ECO:0000313" key="1">
    <source>
        <dbReference type="EMBL" id="KTD60594.1"/>
    </source>
</evidence>
<comment type="caution">
    <text evidence="1">The sequence shown here is derived from an EMBL/GenBank/DDBJ whole genome shotgun (WGS) entry which is preliminary data.</text>
</comment>
<name>A0A0W0YUP9_9GAMM</name>
<dbReference type="EMBL" id="LNYV01000001">
    <property type="protein sequence ID" value="KTD60594.1"/>
    <property type="molecule type" value="Genomic_DNA"/>
</dbReference>
<organism evidence="1 2">
    <name type="scientific">Legionella sainthelensi</name>
    <dbReference type="NCBI Taxonomy" id="28087"/>
    <lineage>
        <taxon>Bacteria</taxon>
        <taxon>Pseudomonadati</taxon>
        <taxon>Pseudomonadota</taxon>
        <taxon>Gammaproteobacteria</taxon>
        <taxon>Legionellales</taxon>
        <taxon>Legionellaceae</taxon>
        <taxon>Legionella</taxon>
    </lineage>
</organism>
<dbReference type="OrthoDB" id="5637673at2"/>